<organism evidence="1 2">
    <name type="scientific">Pacificimonas aurantium</name>
    <dbReference type="NCBI Taxonomy" id="1250540"/>
    <lineage>
        <taxon>Bacteria</taxon>
        <taxon>Pseudomonadati</taxon>
        <taxon>Pseudomonadota</taxon>
        <taxon>Alphaproteobacteria</taxon>
        <taxon>Sphingomonadales</taxon>
        <taxon>Sphingosinicellaceae</taxon>
        <taxon>Pacificimonas</taxon>
    </lineage>
</organism>
<name>A0ABS7WLI1_9SPHN</name>
<accession>A0ABS7WLI1</accession>
<evidence type="ECO:0000313" key="1">
    <source>
        <dbReference type="EMBL" id="MBZ6379254.1"/>
    </source>
</evidence>
<sequence>MYLQSLTDRQSFDAASDLVAEHGDEAVLEAALLADVHRSRGDERSFAQWRTVERAILMLQLVDVVGEVH</sequence>
<dbReference type="EMBL" id="JAGSGB010000002">
    <property type="protein sequence ID" value="MBZ6379254.1"/>
    <property type="molecule type" value="Genomic_DNA"/>
</dbReference>
<comment type="caution">
    <text evidence="1">The sequence shown here is derived from an EMBL/GenBank/DDBJ whole genome shotgun (WGS) entry which is preliminary data.</text>
</comment>
<gene>
    <name evidence="1" type="ORF">KCN53_11490</name>
</gene>
<dbReference type="RefSeq" id="WP_088712307.1">
    <property type="nucleotide sequence ID" value="NZ_JAGSGB010000002.1"/>
</dbReference>
<proteinExistence type="predicted"/>
<keyword evidence="2" id="KW-1185">Reference proteome</keyword>
<protein>
    <submittedName>
        <fullName evidence="1">Uncharacterized protein</fullName>
    </submittedName>
</protein>
<reference evidence="1 2" key="1">
    <citation type="submission" date="2021-04" db="EMBL/GenBank/DDBJ databases">
        <authorList>
            <person name="Pira H."/>
            <person name="Risdian C."/>
            <person name="Wink J."/>
        </authorList>
    </citation>
    <scope>NUCLEOTIDE SEQUENCE [LARGE SCALE GENOMIC DNA]</scope>
    <source>
        <strain evidence="1 2">DSM 107782</strain>
    </source>
</reference>
<dbReference type="Proteomes" id="UP000824621">
    <property type="component" value="Unassembled WGS sequence"/>
</dbReference>
<evidence type="ECO:0000313" key="2">
    <source>
        <dbReference type="Proteomes" id="UP000824621"/>
    </source>
</evidence>